<sequence>DKWAKPGVLCIGDAAHAMSPIGGVGINLAIQDAVATANLLTDPLKRGELQLRDLEKVQKRRQFPTVATQFLQIKMSRSKAKRKPTGSSKVPAIIQRLPFLRFVLGRLIGLGFRTESPQVARMKEER</sequence>
<keyword evidence="1" id="KW-0560">Oxidoreductase</keyword>
<feature type="domain" description="FAD-binding" evidence="2">
    <location>
        <begin position="2"/>
        <end position="53"/>
    </location>
</feature>
<dbReference type="InterPro" id="IPR050631">
    <property type="entry name" value="PheA/TfdB_FAD_monoxygenase"/>
</dbReference>
<evidence type="ECO:0000256" key="1">
    <source>
        <dbReference type="ARBA" id="ARBA00023002"/>
    </source>
</evidence>
<gene>
    <name evidence="3" type="ORF">GKC49_13595</name>
</gene>
<dbReference type="SUPFAM" id="SSF51905">
    <property type="entry name" value="FAD/NAD(P)-binding domain"/>
    <property type="match status" value="1"/>
</dbReference>
<evidence type="ECO:0000313" key="4">
    <source>
        <dbReference type="Proteomes" id="UP000461948"/>
    </source>
</evidence>
<dbReference type="EMBL" id="WKLC01000576">
    <property type="protein sequence ID" value="MSE16110.1"/>
    <property type="molecule type" value="Genomic_DNA"/>
</dbReference>
<dbReference type="Pfam" id="PF01494">
    <property type="entry name" value="FAD_binding_3"/>
    <property type="match status" value="1"/>
</dbReference>
<organism evidence="3 4">
    <name type="scientific">Enterobacter agglomerans</name>
    <name type="common">Erwinia herbicola</name>
    <name type="synonym">Pantoea agglomerans</name>
    <dbReference type="NCBI Taxonomy" id="549"/>
    <lineage>
        <taxon>Bacteria</taxon>
        <taxon>Pseudomonadati</taxon>
        <taxon>Pseudomonadota</taxon>
        <taxon>Gammaproteobacteria</taxon>
        <taxon>Enterobacterales</taxon>
        <taxon>Erwiniaceae</taxon>
        <taxon>Pantoea</taxon>
        <taxon>Pantoea agglomerans group</taxon>
    </lineage>
</organism>
<dbReference type="Proteomes" id="UP000461948">
    <property type="component" value="Unassembled WGS sequence"/>
</dbReference>
<dbReference type="Gene3D" id="3.50.50.60">
    <property type="entry name" value="FAD/NAD(P)-binding domain"/>
    <property type="match status" value="1"/>
</dbReference>
<dbReference type="GO" id="GO:0016491">
    <property type="term" value="F:oxidoreductase activity"/>
    <property type="evidence" value="ECO:0007669"/>
    <property type="project" value="UniProtKB-KW"/>
</dbReference>
<reference evidence="3 4" key="1">
    <citation type="submission" date="2019-11" db="EMBL/GenBank/DDBJ databases">
        <title>Draft Genome Sequence of Plant Growth-Promoting Rhizosphere-Associated Bacteria.</title>
        <authorList>
            <person name="Vasilyev I.Y."/>
            <person name="Radchenko V."/>
            <person name="Ilnitskaya E.V."/>
        </authorList>
    </citation>
    <scope>NUCLEOTIDE SEQUENCE [LARGE SCALE GENOMIC DNA]</scope>
    <source>
        <strain evidence="3 4">VRA_MhP_f</strain>
    </source>
</reference>
<dbReference type="GO" id="GO:0071949">
    <property type="term" value="F:FAD binding"/>
    <property type="evidence" value="ECO:0007669"/>
    <property type="project" value="InterPro"/>
</dbReference>
<comment type="caution">
    <text evidence="3">The sequence shown here is derived from an EMBL/GenBank/DDBJ whole genome shotgun (WGS) entry which is preliminary data.</text>
</comment>
<evidence type="ECO:0000313" key="3">
    <source>
        <dbReference type="EMBL" id="MSE16110.1"/>
    </source>
</evidence>
<name>A0A7X2SW18_ENTAG</name>
<dbReference type="PANTHER" id="PTHR43476">
    <property type="entry name" value="3-(3-HYDROXY-PHENYL)PROPIONATE/3-HYDROXYCINNAMIC ACID HYDROXYLASE"/>
    <property type="match status" value="1"/>
</dbReference>
<dbReference type="AlphaFoldDB" id="A0A7X2SW18"/>
<dbReference type="PRINTS" id="PR00420">
    <property type="entry name" value="RNGMNOXGNASE"/>
</dbReference>
<proteinExistence type="predicted"/>
<evidence type="ECO:0000259" key="2">
    <source>
        <dbReference type="Pfam" id="PF01494"/>
    </source>
</evidence>
<dbReference type="InterPro" id="IPR002938">
    <property type="entry name" value="FAD-bd"/>
</dbReference>
<protein>
    <submittedName>
        <fullName evidence="3">FAD-dependent oxidoreductase</fullName>
    </submittedName>
</protein>
<feature type="non-terminal residue" evidence="3">
    <location>
        <position position="1"/>
    </location>
</feature>
<dbReference type="InterPro" id="IPR036188">
    <property type="entry name" value="FAD/NAD-bd_sf"/>
</dbReference>
<dbReference type="PANTHER" id="PTHR43476:SF5">
    <property type="entry name" value="FAD-DEPENDENT MONOOXYGENASE"/>
    <property type="match status" value="1"/>
</dbReference>
<accession>A0A7X2SW18</accession>